<organism evidence="6 7">
    <name type="scientific">Candidatus Gottesmanbacteria bacterium GW2011_GWB1_43_11</name>
    <dbReference type="NCBI Taxonomy" id="1618446"/>
    <lineage>
        <taxon>Bacteria</taxon>
        <taxon>Candidatus Gottesmaniibacteriota</taxon>
    </lineage>
</organism>
<dbReference type="Gene3D" id="3.40.50.300">
    <property type="entry name" value="P-loop containing nucleotide triphosphate hydrolases"/>
    <property type="match status" value="1"/>
</dbReference>
<evidence type="ECO:0000313" key="7">
    <source>
        <dbReference type="Proteomes" id="UP000034050"/>
    </source>
</evidence>
<dbReference type="AlphaFoldDB" id="A0A0G1CG22"/>
<dbReference type="GO" id="GO:0016887">
    <property type="term" value="F:ATP hydrolysis activity"/>
    <property type="evidence" value="ECO:0007669"/>
    <property type="project" value="InterPro"/>
</dbReference>
<gene>
    <name evidence="6" type="ORF">UV61_C0029G0002</name>
</gene>
<evidence type="ECO:0000256" key="2">
    <source>
        <dbReference type="ARBA" id="ARBA00022448"/>
    </source>
</evidence>
<comment type="similarity">
    <text evidence="1">Belongs to the ABC transporter superfamily.</text>
</comment>
<dbReference type="InterPro" id="IPR003439">
    <property type="entry name" value="ABC_transporter-like_ATP-bd"/>
</dbReference>
<evidence type="ECO:0000313" key="6">
    <source>
        <dbReference type="EMBL" id="KKS84482.1"/>
    </source>
</evidence>
<sequence length="262" mass="29851">MLLGIMTQTSGTVSYFGKEFTQHREEILSKINFASAYSHLQSRITVRQNLTIMAGLYDIRDPNKRIDELLDLLEVRDLVDKLYWHLSSGQKTRVVLVKALLNKPRLILMDEPTASLDPEIAQKVVELIRTLRQKENVAILYTSHNMAEVEELCDRVMIMDKGRIVAEDTPLELTKKIGTARLIVTFDAKQEIVGKYLTEKDYIHSFPRDHVVSIEVSEQDIPKVLFGLGENGVWITEVDIKKPNLEDVFLAIAGGTYEHKAD</sequence>
<dbReference type="PROSITE" id="PS50893">
    <property type="entry name" value="ABC_TRANSPORTER_2"/>
    <property type="match status" value="1"/>
</dbReference>
<dbReference type="InterPro" id="IPR027417">
    <property type="entry name" value="P-loop_NTPase"/>
</dbReference>
<name>A0A0G1CG22_9BACT</name>
<accession>A0A0G1CG22</accession>
<protein>
    <submittedName>
        <fullName evidence="6">ABC transporter, ATPase subunit</fullName>
    </submittedName>
</protein>
<feature type="domain" description="ABC transporter" evidence="5">
    <location>
        <begin position="3"/>
        <end position="186"/>
    </location>
</feature>
<dbReference type="Pfam" id="PF00005">
    <property type="entry name" value="ABC_tran"/>
    <property type="match status" value="1"/>
</dbReference>
<dbReference type="InterPro" id="IPR050763">
    <property type="entry name" value="ABC_transporter_ATP-binding"/>
</dbReference>
<dbReference type="PROSITE" id="PS00211">
    <property type="entry name" value="ABC_TRANSPORTER_1"/>
    <property type="match status" value="1"/>
</dbReference>
<dbReference type="SUPFAM" id="SSF52540">
    <property type="entry name" value="P-loop containing nucleoside triphosphate hydrolases"/>
    <property type="match status" value="1"/>
</dbReference>
<keyword evidence="3" id="KW-0547">Nucleotide-binding</keyword>
<comment type="caution">
    <text evidence="6">The sequence shown here is derived from an EMBL/GenBank/DDBJ whole genome shotgun (WGS) entry which is preliminary data.</text>
</comment>
<evidence type="ECO:0000256" key="4">
    <source>
        <dbReference type="ARBA" id="ARBA00022840"/>
    </source>
</evidence>
<evidence type="ECO:0000259" key="5">
    <source>
        <dbReference type="PROSITE" id="PS50893"/>
    </source>
</evidence>
<dbReference type="STRING" id="1618446.UV61_C0029G0002"/>
<evidence type="ECO:0000256" key="1">
    <source>
        <dbReference type="ARBA" id="ARBA00005417"/>
    </source>
</evidence>
<dbReference type="PANTHER" id="PTHR42711">
    <property type="entry name" value="ABC TRANSPORTER ATP-BINDING PROTEIN"/>
    <property type="match status" value="1"/>
</dbReference>
<reference evidence="6 7" key="1">
    <citation type="journal article" date="2015" name="Nature">
        <title>rRNA introns, odd ribosomes, and small enigmatic genomes across a large radiation of phyla.</title>
        <authorList>
            <person name="Brown C.T."/>
            <person name="Hug L.A."/>
            <person name="Thomas B.C."/>
            <person name="Sharon I."/>
            <person name="Castelle C.J."/>
            <person name="Singh A."/>
            <person name="Wilkins M.J."/>
            <person name="Williams K.H."/>
            <person name="Banfield J.F."/>
        </authorList>
    </citation>
    <scope>NUCLEOTIDE SEQUENCE [LARGE SCALE GENOMIC DNA]</scope>
</reference>
<dbReference type="PANTHER" id="PTHR42711:SF5">
    <property type="entry name" value="ABC TRANSPORTER ATP-BINDING PROTEIN NATA"/>
    <property type="match status" value="1"/>
</dbReference>
<dbReference type="Proteomes" id="UP000034050">
    <property type="component" value="Unassembled WGS sequence"/>
</dbReference>
<dbReference type="GO" id="GO:0005524">
    <property type="term" value="F:ATP binding"/>
    <property type="evidence" value="ECO:0007669"/>
    <property type="project" value="UniProtKB-KW"/>
</dbReference>
<proteinExistence type="inferred from homology"/>
<evidence type="ECO:0000256" key="3">
    <source>
        <dbReference type="ARBA" id="ARBA00022741"/>
    </source>
</evidence>
<dbReference type="EMBL" id="LCFD01000029">
    <property type="protein sequence ID" value="KKS84482.1"/>
    <property type="molecule type" value="Genomic_DNA"/>
</dbReference>
<keyword evidence="4" id="KW-0067">ATP-binding</keyword>
<dbReference type="InterPro" id="IPR017871">
    <property type="entry name" value="ABC_transporter-like_CS"/>
</dbReference>
<keyword evidence="2" id="KW-0813">Transport</keyword>